<dbReference type="RefSeq" id="WP_090283554.1">
    <property type="nucleotide sequence ID" value="NZ_FMWO01000018.1"/>
</dbReference>
<gene>
    <name evidence="2" type="ORF">NSMM_130007</name>
</gene>
<dbReference type="AlphaFoldDB" id="A0A1G5SBP3"/>
<feature type="domain" description="DUF6969" evidence="1">
    <location>
        <begin position="26"/>
        <end position="227"/>
    </location>
</feature>
<proteinExistence type="predicted"/>
<accession>A0A1G5SBP3</accession>
<name>A0A1G5SBP3_9PROT</name>
<dbReference type="Proteomes" id="UP000198729">
    <property type="component" value="Unassembled WGS sequence"/>
</dbReference>
<evidence type="ECO:0000259" key="1">
    <source>
        <dbReference type="Pfam" id="PF22308"/>
    </source>
</evidence>
<keyword evidence="3" id="KW-1185">Reference proteome</keyword>
<dbReference type="OrthoDB" id="6115415at2"/>
<sequence>MNDNTFEIDNNVFTKLSRIQLELMADAGARIIECYRVLQKGGLNIVGEVLKGQGEFYELEHYPKDDVFDGETNSQYYYHAHRAETSENGHFHTFLRQPGMPPGLLPVPHDGAESWPEGRDSLSHLIGISMDAYGFPLGLFATNRWVTAEAWYKAEDVIAMLDHFRIDHAYPSWPVNLWISAMLVLFRPQIEALIQQRDQIIADWKLKHTGMDVYEDRELEITGYASINVEQQIRHVVAAIGKHDMST</sequence>
<protein>
    <recommendedName>
        <fullName evidence="1">DUF6969 domain-containing protein</fullName>
    </recommendedName>
</protein>
<organism evidence="2 3">
    <name type="scientific">Nitrosomonas mobilis</name>
    <dbReference type="NCBI Taxonomy" id="51642"/>
    <lineage>
        <taxon>Bacteria</taxon>
        <taxon>Pseudomonadati</taxon>
        <taxon>Pseudomonadota</taxon>
        <taxon>Betaproteobacteria</taxon>
        <taxon>Nitrosomonadales</taxon>
        <taxon>Nitrosomonadaceae</taxon>
        <taxon>Nitrosomonas</taxon>
    </lineage>
</organism>
<reference evidence="2 3" key="1">
    <citation type="submission" date="2016-10" db="EMBL/GenBank/DDBJ databases">
        <authorList>
            <person name="de Groot N.N."/>
        </authorList>
    </citation>
    <scope>NUCLEOTIDE SEQUENCE [LARGE SCALE GENOMIC DNA]</scope>
    <source>
        <strain evidence="2">1</strain>
    </source>
</reference>
<dbReference type="EMBL" id="FMWO01000018">
    <property type="protein sequence ID" value="SCZ84230.1"/>
    <property type="molecule type" value="Genomic_DNA"/>
</dbReference>
<evidence type="ECO:0000313" key="2">
    <source>
        <dbReference type="EMBL" id="SCZ84230.1"/>
    </source>
</evidence>
<dbReference type="Pfam" id="PF22308">
    <property type="entry name" value="DUF6969"/>
    <property type="match status" value="1"/>
</dbReference>
<dbReference type="InterPro" id="IPR054242">
    <property type="entry name" value="DUF6969"/>
</dbReference>
<dbReference type="STRING" id="51642.NSMM_130007"/>
<evidence type="ECO:0000313" key="3">
    <source>
        <dbReference type="Proteomes" id="UP000198729"/>
    </source>
</evidence>